<dbReference type="KEGG" id="ngr:NAEGRDRAFT_66323"/>
<dbReference type="VEuPathDB" id="AmoebaDB:NAEGRDRAFT_66323"/>
<sequence length="262" mass="31029">MSAVLELQKGSVNFDPTHHSFTLVCPTSSLPENTTNVHQHFYLKRKERDALKEYYPTNTQETFYETYYDNKDFTNINNNTWIKSVFHNDGGKSATFYSKQMELMNSDYVQYIEKIIKEEDLGEGVEPFVTFKVVREVKDFDCYSVHSDTITIYGNPRFTEPELYDENVTELWEYTVFTICAQTSIINKDSQTFKPLARSKIVKYLDQFEIDLYCDLQNRNIIKNDEEYADYEGTLADYCNVDEIIDYYKEKSKRKDYKDNKK</sequence>
<dbReference type="EMBL" id="GG738862">
    <property type="protein sequence ID" value="EFC45642.1"/>
    <property type="molecule type" value="Genomic_DNA"/>
</dbReference>
<name>D2VBT1_NAEGR</name>
<dbReference type="InParanoid" id="D2VBT1"/>
<gene>
    <name evidence="1" type="ORF">NAEGRDRAFT_66323</name>
</gene>
<evidence type="ECO:0000313" key="1">
    <source>
        <dbReference type="EMBL" id="EFC45642.1"/>
    </source>
</evidence>
<keyword evidence="2" id="KW-1185">Reference proteome</keyword>
<dbReference type="AlphaFoldDB" id="D2VBT1"/>
<protein>
    <submittedName>
        <fullName evidence="1">Predicted protein</fullName>
    </submittedName>
</protein>
<evidence type="ECO:0000313" key="2">
    <source>
        <dbReference type="Proteomes" id="UP000006671"/>
    </source>
</evidence>
<dbReference type="GeneID" id="8857493"/>
<proteinExistence type="predicted"/>
<organism evidence="2">
    <name type="scientific">Naegleria gruberi</name>
    <name type="common">Amoeba</name>
    <dbReference type="NCBI Taxonomy" id="5762"/>
    <lineage>
        <taxon>Eukaryota</taxon>
        <taxon>Discoba</taxon>
        <taxon>Heterolobosea</taxon>
        <taxon>Tetramitia</taxon>
        <taxon>Eutetramitia</taxon>
        <taxon>Vahlkampfiidae</taxon>
        <taxon>Naegleria</taxon>
    </lineage>
</organism>
<dbReference type="RefSeq" id="XP_002678386.1">
    <property type="nucleotide sequence ID" value="XM_002678340.1"/>
</dbReference>
<reference evidence="1 2" key="1">
    <citation type="journal article" date="2010" name="Cell">
        <title>The genome of Naegleria gruberi illuminates early eukaryotic versatility.</title>
        <authorList>
            <person name="Fritz-Laylin L.K."/>
            <person name="Prochnik S.E."/>
            <person name="Ginger M.L."/>
            <person name="Dacks J.B."/>
            <person name="Carpenter M.L."/>
            <person name="Field M.C."/>
            <person name="Kuo A."/>
            <person name="Paredez A."/>
            <person name="Chapman J."/>
            <person name="Pham J."/>
            <person name="Shu S."/>
            <person name="Neupane R."/>
            <person name="Cipriano M."/>
            <person name="Mancuso J."/>
            <person name="Tu H."/>
            <person name="Salamov A."/>
            <person name="Lindquist E."/>
            <person name="Shapiro H."/>
            <person name="Lucas S."/>
            <person name="Grigoriev I.V."/>
            <person name="Cande W.Z."/>
            <person name="Fulton C."/>
            <person name="Rokhsar D.S."/>
            <person name="Dawson S.C."/>
        </authorList>
    </citation>
    <scope>NUCLEOTIDE SEQUENCE [LARGE SCALE GENOMIC DNA]</scope>
    <source>
        <strain evidence="1 2">NEG-M</strain>
    </source>
</reference>
<accession>D2VBT1</accession>
<dbReference type="Proteomes" id="UP000006671">
    <property type="component" value="Unassembled WGS sequence"/>
</dbReference>